<dbReference type="InterPro" id="IPR020846">
    <property type="entry name" value="MFS_dom"/>
</dbReference>
<feature type="transmembrane region" description="Helical" evidence="6">
    <location>
        <begin position="78"/>
        <end position="98"/>
    </location>
</feature>
<evidence type="ECO:0000259" key="7">
    <source>
        <dbReference type="PROSITE" id="PS50850"/>
    </source>
</evidence>
<dbReference type="AlphaFoldDB" id="A0A0B4GF91"/>
<keyword evidence="9" id="KW-1185">Reference proteome</keyword>
<dbReference type="PANTHER" id="PTHR23502:SF157">
    <property type="entry name" value="MAJOR FACILITATOR SUPERFAMILY (MFS) PROFILE DOMAIN-CONTAINING PROTEIN-RELATED"/>
    <property type="match status" value="1"/>
</dbReference>
<proteinExistence type="predicted"/>
<evidence type="ECO:0000313" key="9">
    <source>
        <dbReference type="Proteomes" id="UP000031192"/>
    </source>
</evidence>
<evidence type="ECO:0000256" key="3">
    <source>
        <dbReference type="ARBA" id="ARBA00022989"/>
    </source>
</evidence>
<feature type="transmembrane region" description="Helical" evidence="6">
    <location>
        <begin position="199"/>
        <end position="218"/>
    </location>
</feature>
<evidence type="ECO:0000256" key="5">
    <source>
        <dbReference type="SAM" id="MobiDB-lite"/>
    </source>
</evidence>
<keyword evidence="3 6" id="KW-1133">Transmembrane helix</keyword>
<dbReference type="GO" id="GO:0016020">
    <property type="term" value="C:membrane"/>
    <property type="evidence" value="ECO:0007669"/>
    <property type="project" value="UniProtKB-SubCell"/>
</dbReference>
<dbReference type="PANTHER" id="PTHR23502">
    <property type="entry name" value="MAJOR FACILITATOR SUPERFAMILY"/>
    <property type="match status" value="1"/>
</dbReference>
<organism evidence="8 9">
    <name type="scientific">Metarhizium guizhouense (strain ARSEF 977)</name>
    <dbReference type="NCBI Taxonomy" id="1276136"/>
    <lineage>
        <taxon>Eukaryota</taxon>
        <taxon>Fungi</taxon>
        <taxon>Dikarya</taxon>
        <taxon>Ascomycota</taxon>
        <taxon>Pezizomycotina</taxon>
        <taxon>Sordariomycetes</taxon>
        <taxon>Hypocreomycetidae</taxon>
        <taxon>Hypocreales</taxon>
        <taxon>Clavicipitaceae</taxon>
        <taxon>Metarhizium</taxon>
    </lineage>
</organism>
<feature type="transmembrane region" description="Helical" evidence="6">
    <location>
        <begin position="416"/>
        <end position="438"/>
    </location>
</feature>
<evidence type="ECO:0000256" key="6">
    <source>
        <dbReference type="SAM" id="Phobius"/>
    </source>
</evidence>
<feature type="region of interest" description="Disordered" evidence="5">
    <location>
        <begin position="1"/>
        <end position="34"/>
    </location>
</feature>
<feature type="transmembrane region" description="Helical" evidence="6">
    <location>
        <begin position="274"/>
        <end position="300"/>
    </location>
</feature>
<dbReference type="Gene3D" id="1.20.1250.20">
    <property type="entry name" value="MFS general substrate transporter like domains"/>
    <property type="match status" value="1"/>
</dbReference>
<feature type="transmembrane region" description="Helical" evidence="6">
    <location>
        <begin position="444"/>
        <end position="466"/>
    </location>
</feature>
<feature type="transmembrane region" description="Helical" evidence="6">
    <location>
        <begin position="379"/>
        <end position="404"/>
    </location>
</feature>
<dbReference type="InterPro" id="IPR011701">
    <property type="entry name" value="MFS"/>
</dbReference>
<comment type="subcellular location">
    <subcellularLocation>
        <location evidence="1">Membrane</location>
        <topology evidence="1">Multi-pass membrane protein</topology>
    </subcellularLocation>
</comment>
<evidence type="ECO:0000256" key="1">
    <source>
        <dbReference type="ARBA" id="ARBA00004141"/>
    </source>
</evidence>
<feature type="transmembrane region" description="Helical" evidence="6">
    <location>
        <begin position="352"/>
        <end position="373"/>
    </location>
</feature>
<feature type="transmembrane region" description="Helical" evidence="6">
    <location>
        <begin position="312"/>
        <end position="332"/>
    </location>
</feature>
<feature type="transmembrane region" description="Helical" evidence="6">
    <location>
        <begin position="118"/>
        <end position="142"/>
    </location>
</feature>
<dbReference type="PROSITE" id="PS50850">
    <property type="entry name" value="MFS"/>
    <property type="match status" value="1"/>
</dbReference>
<evidence type="ECO:0000256" key="4">
    <source>
        <dbReference type="ARBA" id="ARBA00023136"/>
    </source>
</evidence>
<evidence type="ECO:0000256" key="2">
    <source>
        <dbReference type="ARBA" id="ARBA00022692"/>
    </source>
</evidence>
<dbReference type="InterPro" id="IPR036259">
    <property type="entry name" value="MFS_trans_sf"/>
</dbReference>
<feature type="transmembrane region" description="Helical" evidence="6">
    <location>
        <begin position="168"/>
        <end position="187"/>
    </location>
</feature>
<dbReference type="SUPFAM" id="SSF103473">
    <property type="entry name" value="MFS general substrate transporter"/>
    <property type="match status" value="1"/>
</dbReference>
<dbReference type="GO" id="GO:0022857">
    <property type="term" value="F:transmembrane transporter activity"/>
    <property type="evidence" value="ECO:0007669"/>
    <property type="project" value="InterPro"/>
</dbReference>
<dbReference type="Pfam" id="PF07690">
    <property type="entry name" value="MFS_1"/>
    <property type="match status" value="1"/>
</dbReference>
<feature type="transmembrane region" description="Helical" evidence="6">
    <location>
        <begin position="43"/>
        <end position="66"/>
    </location>
</feature>
<sequence length="485" mass="51780">MSRSETSPLLPSRNGQDEPIIVSWDGPDDAQNPANWTDGKRTVHVAIVFLLTFLSPLGATLFAPAADRAMQDLKTTNSVLPSLVVSVYVLGWAVGPLAAGPLSEVHGRWAVYTWSNTLYVVATVGCAVSPTIEILTLCRLLAGCLSSTPLTIGGGTISDIVPVQKRGLALSMYMLGPVLGPCVGPLAGGFLTDTAGWRSIFWVLGAVYALVTLIQVAVMQETYPMAILARKTRRLQKTTGNNQLRSQLDVGLSSKQVLARAITRPGRIAVSSRVNWIIGPISAYVNGLVFLMLTTAPVVFQKEYAFSPRDVGLAFFGYGMGNVLGLACFLAVSDRLVRFRAARGDKRPEVRLACAIAAAPLLALGMLWFGWAADVHTHWAVPVAGSAVVGAANVLFFSSVVGYLVDTYTVYASSAVAANTVIRSIGGALMPLVGRGLFARLHWGWASTVLAAPPLLFFPALGYLYVRGQHLRSKDPKQLWPASAN</sequence>
<gene>
    <name evidence="8" type="ORF">MGU_11500</name>
</gene>
<reference evidence="8 9" key="1">
    <citation type="journal article" date="2014" name="Proc. Natl. Acad. Sci. U.S.A.">
        <title>Trajectory and genomic determinants of fungal-pathogen speciation and host adaptation.</title>
        <authorList>
            <person name="Hu X."/>
            <person name="Xiao G."/>
            <person name="Zheng P."/>
            <person name="Shang Y."/>
            <person name="Su Y."/>
            <person name="Zhang X."/>
            <person name="Liu X."/>
            <person name="Zhan S."/>
            <person name="St Leger R.J."/>
            <person name="Wang C."/>
        </authorList>
    </citation>
    <scope>NUCLEOTIDE SEQUENCE [LARGE SCALE GENOMIC DNA]</scope>
    <source>
        <strain evidence="8 9">ARSEF 977</strain>
    </source>
</reference>
<name>A0A0B4GF91_METGA</name>
<dbReference type="Proteomes" id="UP000031192">
    <property type="component" value="Unassembled WGS sequence"/>
</dbReference>
<dbReference type="HOGENOM" id="CLU_008455_1_2_1"/>
<protein>
    <submittedName>
        <fullName evidence="8">Major facilitator superfamily domain, general substrate transporter</fullName>
    </submittedName>
</protein>
<keyword evidence="2 6" id="KW-0812">Transmembrane</keyword>
<feature type="domain" description="Major facilitator superfamily (MFS) profile" evidence="7">
    <location>
        <begin position="44"/>
        <end position="471"/>
    </location>
</feature>
<accession>A0A0B4GF91</accession>
<comment type="caution">
    <text evidence="8">The sequence shown here is derived from an EMBL/GenBank/DDBJ whole genome shotgun (WGS) entry which is preliminary data.</text>
</comment>
<dbReference type="EMBL" id="AZNH01000201">
    <property type="protein sequence ID" value="KID81118.1"/>
    <property type="molecule type" value="Genomic_DNA"/>
</dbReference>
<evidence type="ECO:0000313" key="8">
    <source>
        <dbReference type="EMBL" id="KID81118.1"/>
    </source>
</evidence>
<keyword evidence="4 6" id="KW-0472">Membrane</keyword>